<protein>
    <submittedName>
        <fullName evidence="1">Uncharacterized protein</fullName>
    </submittedName>
</protein>
<gene>
    <name evidence="1" type="ORF">METZ01_LOCUS211205</name>
</gene>
<organism evidence="1">
    <name type="scientific">marine metagenome</name>
    <dbReference type="NCBI Taxonomy" id="408172"/>
    <lineage>
        <taxon>unclassified sequences</taxon>
        <taxon>metagenomes</taxon>
        <taxon>ecological metagenomes</taxon>
    </lineage>
</organism>
<dbReference type="EMBL" id="UINC01048159">
    <property type="protein sequence ID" value="SVB58351.1"/>
    <property type="molecule type" value="Genomic_DNA"/>
</dbReference>
<sequence length="76" mass="8937">MPIAMAGGMGYFIYFIWKFVTTQIKPKLGATFGVLVALIDRIRMLDNDLIRLDQKLNIFIEMDEEIQKRKRNEKTK</sequence>
<name>A0A382F8D3_9ZZZZ</name>
<accession>A0A382F8D3</accession>
<reference evidence="1" key="1">
    <citation type="submission" date="2018-05" db="EMBL/GenBank/DDBJ databases">
        <authorList>
            <person name="Lanie J.A."/>
            <person name="Ng W.-L."/>
            <person name="Kazmierczak K.M."/>
            <person name="Andrzejewski T.M."/>
            <person name="Davidsen T.M."/>
            <person name="Wayne K.J."/>
            <person name="Tettelin H."/>
            <person name="Glass J.I."/>
            <person name="Rusch D."/>
            <person name="Podicherti R."/>
            <person name="Tsui H.-C.T."/>
            <person name="Winkler M.E."/>
        </authorList>
    </citation>
    <scope>NUCLEOTIDE SEQUENCE</scope>
</reference>
<dbReference type="AlphaFoldDB" id="A0A382F8D3"/>
<proteinExistence type="predicted"/>
<evidence type="ECO:0000313" key="1">
    <source>
        <dbReference type="EMBL" id="SVB58351.1"/>
    </source>
</evidence>